<feature type="domain" description="Phospholipid/glycerol acyltransferase" evidence="7">
    <location>
        <begin position="92"/>
        <end position="204"/>
    </location>
</feature>
<keyword evidence="5 8" id="KW-0012">Acyltransferase</keyword>
<evidence type="ECO:0000259" key="7">
    <source>
        <dbReference type="SMART" id="SM00563"/>
    </source>
</evidence>
<protein>
    <submittedName>
        <fullName evidence="8">Lysophospholipid acyltransferase family protein</fullName>
    </submittedName>
</protein>
<evidence type="ECO:0000256" key="5">
    <source>
        <dbReference type="ARBA" id="ARBA00023315"/>
    </source>
</evidence>
<feature type="transmembrane region" description="Helical" evidence="6">
    <location>
        <begin position="32"/>
        <end position="56"/>
    </location>
</feature>
<keyword evidence="6" id="KW-1133">Transmembrane helix</keyword>
<keyword evidence="2" id="KW-0444">Lipid biosynthesis</keyword>
<dbReference type="SMART" id="SM00563">
    <property type="entry name" value="PlsC"/>
    <property type="match status" value="1"/>
</dbReference>
<keyword evidence="6" id="KW-0472">Membrane</keyword>
<dbReference type="RefSeq" id="WP_381203082.1">
    <property type="nucleotide sequence ID" value="NZ_JBHSFE010000038.1"/>
</dbReference>
<dbReference type="PANTHER" id="PTHR10434">
    <property type="entry name" value="1-ACYL-SN-GLYCEROL-3-PHOSPHATE ACYLTRANSFERASE"/>
    <property type="match status" value="1"/>
</dbReference>
<proteinExistence type="predicted"/>
<comment type="pathway">
    <text evidence="1">Lipid metabolism.</text>
</comment>
<keyword evidence="3" id="KW-0808">Transferase</keyword>
<name>A0ABV9GGS2_9ACTN</name>
<evidence type="ECO:0000256" key="3">
    <source>
        <dbReference type="ARBA" id="ARBA00022679"/>
    </source>
</evidence>
<accession>A0ABV9GGS2</accession>
<keyword evidence="4" id="KW-0443">Lipid metabolism</keyword>
<evidence type="ECO:0000256" key="6">
    <source>
        <dbReference type="SAM" id="Phobius"/>
    </source>
</evidence>
<dbReference type="GO" id="GO:0016746">
    <property type="term" value="F:acyltransferase activity"/>
    <property type="evidence" value="ECO:0007669"/>
    <property type="project" value="UniProtKB-KW"/>
</dbReference>
<dbReference type="InterPro" id="IPR002123">
    <property type="entry name" value="Plipid/glycerol_acylTrfase"/>
</dbReference>
<dbReference type="Proteomes" id="UP001595993">
    <property type="component" value="Unassembled WGS sequence"/>
</dbReference>
<dbReference type="EMBL" id="JBHSFE010000038">
    <property type="protein sequence ID" value="MFC4612733.1"/>
    <property type="molecule type" value="Genomic_DNA"/>
</dbReference>
<evidence type="ECO:0000313" key="9">
    <source>
        <dbReference type="Proteomes" id="UP001595993"/>
    </source>
</evidence>
<evidence type="ECO:0000313" key="8">
    <source>
        <dbReference type="EMBL" id="MFC4612733.1"/>
    </source>
</evidence>
<reference evidence="9" key="1">
    <citation type="journal article" date="2019" name="Int. J. Syst. Evol. Microbiol.">
        <title>The Global Catalogue of Microorganisms (GCM) 10K type strain sequencing project: providing services to taxonomists for standard genome sequencing and annotation.</title>
        <authorList>
            <consortium name="The Broad Institute Genomics Platform"/>
            <consortium name="The Broad Institute Genome Sequencing Center for Infectious Disease"/>
            <person name="Wu L."/>
            <person name="Ma J."/>
        </authorList>
    </citation>
    <scope>NUCLEOTIDE SEQUENCE [LARGE SCALE GENOMIC DNA]</scope>
    <source>
        <strain evidence="9">CGMCC 4.7139</strain>
    </source>
</reference>
<evidence type="ECO:0000256" key="4">
    <source>
        <dbReference type="ARBA" id="ARBA00023098"/>
    </source>
</evidence>
<evidence type="ECO:0000256" key="1">
    <source>
        <dbReference type="ARBA" id="ARBA00005189"/>
    </source>
</evidence>
<sequence length="289" mass="30225">MSVWLPSAPCTPGGCATHHGAAADAFTAAARLLAGTLTVLAGLLLAPAAVLLGALLGTRVRDAMTRCWARAVVRAFGVRIRIIGRPQGPRGALVVANHISWLDIPLIAAALPGRMLAKSEVRRWPVLGPLAARGGTLFVERDRLRTLPATVREMASALDSGARVIAFPEGSTWCGRAQGRFRHAVFQAALDADAAVQPVRISYLPTGAAAFVGEDSLVASLWRVVAAGGLTAEVRLLPPIPAGSHPDRRSLARAAQRAVERDSAYLPSLSVHHFVNSSSAAASSVRTPS</sequence>
<evidence type="ECO:0000256" key="2">
    <source>
        <dbReference type="ARBA" id="ARBA00022516"/>
    </source>
</evidence>
<organism evidence="8 9">
    <name type="scientific">Streptomyces maoxianensis</name>
    <dbReference type="NCBI Taxonomy" id="1459942"/>
    <lineage>
        <taxon>Bacteria</taxon>
        <taxon>Bacillati</taxon>
        <taxon>Actinomycetota</taxon>
        <taxon>Actinomycetes</taxon>
        <taxon>Kitasatosporales</taxon>
        <taxon>Streptomycetaceae</taxon>
        <taxon>Streptomyces</taxon>
    </lineage>
</organism>
<comment type="caution">
    <text evidence="8">The sequence shown here is derived from an EMBL/GenBank/DDBJ whole genome shotgun (WGS) entry which is preliminary data.</text>
</comment>
<dbReference type="PANTHER" id="PTHR10434:SF64">
    <property type="entry name" value="1-ACYL-SN-GLYCEROL-3-PHOSPHATE ACYLTRANSFERASE-RELATED"/>
    <property type="match status" value="1"/>
</dbReference>
<dbReference type="Pfam" id="PF01553">
    <property type="entry name" value="Acyltransferase"/>
    <property type="match status" value="1"/>
</dbReference>
<dbReference type="SUPFAM" id="SSF69593">
    <property type="entry name" value="Glycerol-3-phosphate (1)-acyltransferase"/>
    <property type="match status" value="1"/>
</dbReference>
<gene>
    <name evidence="8" type="ORF">ACFO9E_34035</name>
</gene>
<dbReference type="CDD" id="cd07989">
    <property type="entry name" value="LPLAT_AGPAT-like"/>
    <property type="match status" value="1"/>
</dbReference>
<keyword evidence="9" id="KW-1185">Reference proteome</keyword>
<keyword evidence="6" id="KW-0812">Transmembrane</keyword>